<protein>
    <submittedName>
        <fullName evidence="2">Uncharacterized protein</fullName>
    </submittedName>
</protein>
<evidence type="ECO:0000256" key="1">
    <source>
        <dbReference type="SAM" id="MobiDB-lite"/>
    </source>
</evidence>
<evidence type="ECO:0000313" key="2">
    <source>
        <dbReference type="EMBL" id="KAH3815903.1"/>
    </source>
</evidence>
<feature type="region of interest" description="Disordered" evidence="1">
    <location>
        <begin position="48"/>
        <end position="94"/>
    </location>
</feature>
<dbReference type="AlphaFoldDB" id="A0A9D4GFM5"/>
<dbReference type="Proteomes" id="UP000828390">
    <property type="component" value="Unassembled WGS sequence"/>
</dbReference>
<gene>
    <name evidence="2" type="ORF">DPMN_144439</name>
</gene>
<dbReference type="EMBL" id="JAIWYP010000006">
    <property type="protein sequence ID" value="KAH3815903.1"/>
    <property type="molecule type" value="Genomic_DNA"/>
</dbReference>
<keyword evidence="3" id="KW-1185">Reference proteome</keyword>
<proteinExistence type="predicted"/>
<name>A0A9D4GFM5_DREPO</name>
<comment type="caution">
    <text evidence="2">The sequence shown here is derived from an EMBL/GenBank/DDBJ whole genome shotgun (WGS) entry which is preliminary data.</text>
</comment>
<reference evidence="2" key="1">
    <citation type="journal article" date="2019" name="bioRxiv">
        <title>The Genome of the Zebra Mussel, Dreissena polymorpha: A Resource for Invasive Species Research.</title>
        <authorList>
            <person name="McCartney M.A."/>
            <person name="Auch B."/>
            <person name="Kono T."/>
            <person name="Mallez S."/>
            <person name="Zhang Y."/>
            <person name="Obille A."/>
            <person name="Becker A."/>
            <person name="Abrahante J.E."/>
            <person name="Garbe J."/>
            <person name="Badalamenti J.P."/>
            <person name="Herman A."/>
            <person name="Mangelson H."/>
            <person name="Liachko I."/>
            <person name="Sullivan S."/>
            <person name="Sone E.D."/>
            <person name="Koren S."/>
            <person name="Silverstein K.A.T."/>
            <person name="Beckman K.B."/>
            <person name="Gohl D.M."/>
        </authorList>
    </citation>
    <scope>NUCLEOTIDE SEQUENCE</scope>
    <source>
        <strain evidence="2">Duluth1</strain>
        <tissue evidence="2">Whole animal</tissue>
    </source>
</reference>
<reference evidence="2" key="2">
    <citation type="submission" date="2020-11" db="EMBL/GenBank/DDBJ databases">
        <authorList>
            <person name="McCartney M.A."/>
            <person name="Auch B."/>
            <person name="Kono T."/>
            <person name="Mallez S."/>
            <person name="Becker A."/>
            <person name="Gohl D.M."/>
            <person name="Silverstein K.A.T."/>
            <person name="Koren S."/>
            <person name="Bechman K.B."/>
            <person name="Herman A."/>
            <person name="Abrahante J.E."/>
            <person name="Garbe J."/>
        </authorList>
    </citation>
    <scope>NUCLEOTIDE SEQUENCE</scope>
    <source>
        <strain evidence="2">Duluth1</strain>
        <tissue evidence="2">Whole animal</tissue>
    </source>
</reference>
<evidence type="ECO:0000313" key="3">
    <source>
        <dbReference type="Proteomes" id="UP000828390"/>
    </source>
</evidence>
<sequence length="94" mass="10244">MIRRFFFNAVKLCPGAAPVEAGQQPGRVPVNLGLAMVYPGETPSELQLSPVMPRWSPGESRQRPGRAPVYRNSAGTQRGYTGIRHRQSNGNAPV</sequence>
<accession>A0A9D4GFM5</accession>
<organism evidence="2 3">
    <name type="scientific">Dreissena polymorpha</name>
    <name type="common">Zebra mussel</name>
    <name type="synonym">Mytilus polymorpha</name>
    <dbReference type="NCBI Taxonomy" id="45954"/>
    <lineage>
        <taxon>Eukaryota</taxon>
        <taxon>Metazoa</taxon>
        <taxon>Spiralia</taxon>
        <taxon>Lophotrochozoa</taxon>
        <taxon>Mollusca</taxon>
        <taxon>Bivalvia</taxon>
        <taxon>Autobranchia</taxon>
        <taxon>Heteroconchia</taxon>
        <taxon>Euheterodonta</taxon>
        <taxon>Imparidentia</taxon>
        <taxon>Neoheterodontei</taxon>
        <taxon>Myida</taxon>
        <taxon>Dreissenoidea</taxon>
        <taxon>Dreissenidae</taxon>
        <taxon>Dreissena</taxon>
    </lineage>
</organism>